<dbReference type="Proteomes" id="UP001556170">
    <property type="component" value="Unassembled WGS sequence"/>
</dbReference>
<dbReference type="RefSeq" id="WP_367843404.1">
    <property type="nucleotide sequence ID" value="NZ_JBFOHL010000002.1"/>
</dbReference>
<feature type="chain" id="PRO_5045375436" evidence="2">
    <location>
        <begin position="24"/>
        <end position="437"/>
    </location>
</feature>
<dbReference type="InterPro" id="IPR023614">
    <property type="entry name" value="Porin_dom_sf"/>
</dbReference>
<keyword evidence="1" id="KW-0175">Coiled coil</keyword>
<dbReference type="SUPFAM" id="SSF56935">
    <property type="entry name" value="Porins"/>
    <property type="match status" value="1"/>
</dbReference>
<dbReference type="Gene3D" id="2.40.160.10">
    <property type="entry name" value="Porin"/>
    <property type="match status" value="1"/>
</dbReference>
<organism evidence="3 4">
    <name type="scientific">Rhodanobacter geophilus</name>
    <dbReference type="NCBI Taxonomy" id="3162488"/>
    <lineage>
        <taxon>Bacteria</taxon>
        <taxon>Pseudomonadati</taxon>
        <taxon>Pseudomonadota</taxon>
        <taxon>Gammaproteobacteria</taxon>
        <taxon>Lysobacterales</taxon>
        <taxon>Rhodanobacteraceae</taxon>
        <taxon>Rhodanobacter</taxon>
    </lineage>
</organism>
<protein>
    <submittedName>
        <fullName evidence="3">Porin</fullName>
    </submittedName>
</protein>
<comment type="caution">
    <text evidence="3">The sequence shown here is derived from an EMBL/GenBank/DDBJ whole genome shotgun (WGS) entry which is preliminary data.</text>
</comment>
<keyword evidence="4" id="KW-1185">Reference proteome</keyword>
<feature type="coiled-coil region" evidence="1">
    <location>
        <begin position="49"/>
        <end position="76"/>
    </location>
</feature>
<dbReference type="InterPro" id="IPR010870">
    <property type="entry name" value="Porin_O/P"/>
</dbReference>
<dbReference type="Pfam" id="PF07396">
    <property type="entry name" value="Porin_O_P"/>
    <property type="match status" value="1"/>
</dbReference>
<evidence type="ECO:0000313" key="3">
    <source>
        <dbReference type="EMBL" id="MEW9623090.1"/>
    </source>
</evidence>
<gene>
    <name evidence="3" type="ORF">ABQJ56_02435</name>
</gene>
<evidence type="ECO:0000313" key="4">
    <source>
        <dbReference type="Proteomes" id="UP001556170"/>
    </source>
</evidence>
<accession>A0ABV3QKG9</accession>
<name>A0ABV3QKG9_9GAMM</name>
<evidence type="ECO:0000256" key="1">
    <source>
        <dbReference type="SAM" id="Coils"/>
    </source>
</evidence>
<reference evidence="3 4" key="1">
    <citation type="submission" date="2024-06" db="EMBL/GenBank/DDBJ databases">
        <authorList>
            <person name="Woo H."/>
        </authorList>
    </citation>
    <scope>NUCLEOTIDE SEQUENCE [LARGE SCALE GENOMIC DNA]</scope>
    <source>
        <strain evidence="3 4">S2-g</strain>
    </source>
</reference>
<proteinExistence type="predicted"/>
<evidence type="ECO:0000256" key="2">
    <source>
        <dbReference type="SAM" id="SignalP"/>
    </source>
</evidence>
<keyword evidence="2" id="KW-0732">Signal</keyword>
<sequence length="437" mass="47381">MHSKTLALAIAAGLGLTSFVASAQTTTQQTTHHHKAAKAGKSTVTADEVAQLKAQLAVLQEKVDELQAQSSAQNEAQSQTAQAVQQVQAKQATIAAAPSDALSKRVDALDKLVNNTTVSGTMFFDFSNIDQKNSDTGKTNSSGTGFDVKRFYLSVSHKFNDIWSANLTTDFQYSSTVGATELFVKKAYVQGKFDDAFVVRAGSADMPWIPFVENYYGFRYVDNTLTDRLKYANSADWGINASGDIGGSKMLNYSVSAVNGGGYKNPSRTDGMDFEGRVGFVPFKGFVVALGGYSGHRGQETENVDAPHTAQRGDLLIAYADNNFRLGGEYFTAKDWNNVLTPASDKADGYSLWGSIALNDEWSLFARYDNAKLSKDLDTGKKDVYYNAGIQYQVTKGLRLAAVYKHETADATVAAPAPLHVQNVKTNEIGIFGELKY</sequence>
<dbReference type="EMBL" id="JBFOHL010000002">
    <property type="protein sequence ID" value="MEW9623090.1"/>
    <property type="molecule type" value="Genomic_DNA"/>
</dbReference>
<feature type="signal peptide" evidence="2">
    <location>
        <begin position="1"/>
        <end position="23"/>
    </location>
</feature>